<evidence type="ECO:0000256" key="13">
    <source>
        <dbReference type="ARBA" id="ARBA00023012"/>
    </source>
</evidence>
<sequence length="444" mass="50297">MKLKTKIQLFSSLFMVILILIINTSVYFLFYKLSTDSELEELKDQTDTIVTSLNDNPSIAEDEFLKAFLPIDGMIRVIPEVGDPQVHSRDKAFFELPAEYHVGETQSIVTLENGEIFAVITKPIIWMNGEVVTLQVSKNLATLSENMRVLFYVLVLASLIILIPTVIAGNVLSRFLLKPIQALNRAMNENTRHAKWEKIDVDNQSKDELHELEKAYNNMIDKLKENYEKQEIFVSDASHELKTPISIVKSYADLIKRRGSENPELISESVEAISSEADRMQKLVEQMLSLAKNKEEAEMEQFNLASVCVDVTTAFKGAYDRTIELVRTDEKILIEGNMNQIKQVLYILVDNALKYSNDRVLVQLEKEQKMVKLMVTDFGPGIREEDKSRIFDRFYRVDKARSRDTGGTGLGLAIAKTIIESHKGSLTVESTIGEGSTFTICLPI</sequence>
<evidence type="ECO:0000256" key="1">
    <source>
        <dbReference type="ARBA" id="ARBA00000085"/>
    </source>
</evidence>
<dbReference type="CDD" id="cd00075">
    <property type="entry name" value="HATPase"/>
    <property type="match status" value="1"/>
</dbReference>
<dbReference type="PROSITE" id="PS50109">
    <property type="entry name" value="HIS_KIN"/>
    <property type="match status" value="1"/>
</dbReference>
<dbReference type="InterPro" id="IPR003661">
    <property type="entry name" value="HisK_dim/P_dom"/>
</dbReference>
<dbReference type="SMART" id="SM00387">
    <property type="entry name" value="HATPase_c"/>
    <property type="match status" value="1"/>
</dbReference>
<dbReference type="Pfam" id="PF00512">
    <property type="entry name" value="HisKA"/>
    <property type="match status" value="1"/>
</dbReference>
<dbReference type="Pfam" id="PF00672">
    <property type="entry name" value="HAMP"/>
    <property type="match status" value="1"/>
</dbReference>
<keyword evidence="13" id="KW-0902">Two-component regulatory system</keyword>
<dbReference type="EC" id="2.7.13.3" evidence="3"/>
<dbReference type="CDD" id="cd00082">
    <property type="entry name" value="HisKA"/>
    <property type="match status" value="1"/>
</dbReference>
<feature type="transmembrane region" description="Helical" evidence="15">
    <location>
        <begin position="149"/>
        <end position="177"/>
    </location>
</feature>
<dbReference type="Proteomes" id="UP000183988">
    <property type="component" value="Unassembled WGS sequence"/>
</dbReference>
<dbReference type="FunFam" id="1.10.287.130:FF:000001">
    <property type="entry name" value="Two-component sensor histidine kinase"/>
    <property type="match status" value="1"/>
</dbReference>
<dbReference type="Pfam" id="PF02518">
    <property type="entry name" value="HATPase_c"/>
    <property type="match status" value="1"/>
</dbReference>
<evidence type="ECO:0000259" key="16">
    <source>
        <dbReference type="PROSITE" id="PS50109"/>
    </source>
</evidence>
<evidence type="ECO:0000256" key="11">
    <source>
        <dbReference type="ARBA" id="ARBA00022840"/>
    </source>
</evidence>
<reference evidence="18 19" key="1">
    <citation type="submission" date="2016-11" db="EMBL/GenBank/DDBJ databases">
        <authorList>
            <person name="Jaros S."/>
            <person name="Januszkiewicz K."/>
            <person name="Wedrychowicz H."/>
        </authorList>
    </citation>
    <scope>NUCLEOTIDE SEQUENCE [LARGE SCALE GENOMIC DNA]</scope>
    <source>
        <strain evidence="18 19">IBRC-M 10683</strain>
    </source>
</reference>
<dbReference type="SMART" id="SM00304">
    <property type="entry name" value="HAMP"/>
    <property type="match status" value="1"/>
</dbReference>
<name>A0A1M5IWI1_9BACI</name>
<dbReference type="FunFam" id="3.30.565.10:FF:000006">
    <property type="entry name" value="Sensor histidine kinase WalK"/>
    <property type="match status" value="1"/>
</dbReference>
<dbReference type="CDD" id="cd06225">
    <property type="entry name" value="HAMP"/>
    <property type="match status" value="1"/>
</dbReference>
<keyword evidence="6" id="KW-0597">Phosphoprotein</keyword>
<dbReference type="InterPro" id="IPR036097">
    <property type="entry name" value="HisK_dim/P_sf"/>
</dbReference>
<dbReference type="GO" id="GO:0005886">
    <property type="term" value="C:plasma membrane"/>
    <property type="evidence" value="ECO:0007669"/>
    <property type="project" value="UniProtKB-SubCell"/>
</dbReference>
<evidence type="ECO:0000256" key="4">
    <source>
        <dbReference type="ARBA" id="ARBA00015735"/>
    </source>
</evidence>
<evidence type="ECO:0000259" key="17">
    <source>
        <dbReference type="PROSITE" id="PS50885"/>
    </source>
</evidence>
<dbReference type="GO" id="GO:0005524">
    <property type="term" value="F:ATP binding"/>
    <property type="evidence" value="ECO:0007669"/>
    <property type="project" value="UniProtKB-KW"/>
</dbReference>
<accession>A0A1M5IWI1</accession>
<keyword evidence="19" id="KW-1185">Reference proteome</keyword>
<dbReference type="SMART" id="SM00388">
    <property type="entry name" value="HisKA"/>
    <property type="match status" value="1"/>
</dbReference>
<keyword evidence="12 15" id="KW-1133">Transmembrane helix</keyword>
<dbReference type="Gene3D" id="3.30.565.10">
    <property type="entry name" value="Histidine kinase-like ATPase, C-terminal domain"/>
    <property type="match status" value="1"/>
</dbReference>
<organism evidence="18 19">
    <name type="scientific">Ornithinibacillus halophilus</name>
    <dbReference type="NCBI Taxonomy" id="930117"/>
    <lineage>
        <taxon>Bacteria</taxon>
        <taxon>Bacillati</taxon>
        <taxon>Bacillota</taxon>
        <taxon>Bacilli</taxon>
        <taxon>Bacillales</taxon>
        <taxon>Bacillaceae</taxon>
        <taxon>Ornithinibacillus</taxon>
    </lineage>
</organism>
<gene>
    <name evidence="18" type="ORF">SAMN05216225_102639</name>
</gene>
<keyword evidence="5" id="KW-1003">Cell membrane</keyword>
<evidence type="ECO:0000313" key="18">
    <source>
        <dbReference type="EMBL" id="SHG32611.1"/>
    </source>
</evidence>
<evidence type="ECO:0000256" key="2">
    <source>
        <dbReference type="ARBA" id="ARBA00004651"/>
    </source>
</evidence>
<dbReference type="Gene3D" id="1.10.287.130">
    <property type="match status" value="1"/>
</dbReference>
<dbReference type="OrthoDB" id="9786919at2"/>
<dbReference type="InterPro" id="IPR050398">
    <property type="entry name" value="HssS/ArlS-like"/>
</dbReference>
<evidence type="ECO:0000256" key="10">
    <source>
        <dbReference type="ARBA" id="ARBA00022777"/>
    </source>
</evidence>
<proteinExistence type="predicted"/>
<dbReference type="InterPro" id="IPR005467">
    <property type="entry name" value="His_kinase_dom"/>
</dbReference>
<keyword evidence="7" id="KW-0808">Transferase</keyword>
<comment type="catalytic activity">
    <reaction evidence="1">
        <text>ATP + protein L-histidine = ADP + protein N-phospho-L-histidine.</text>
        <dbReference type="EC" id="2.7.13.3"/>
    </reaction>
</comment>
<dbReference type="PRINTS" id="PR00344">
    <property type="entry name" value="BCTRLSENSOR"/>
</dbReference>
<evidence type="ECO:0000256" key="12">
    <source>
        <dbReference type="ARBA" id="ARBA00022989"/>
    </source>
</evidence>
<dbReference type="InterPro" id="IPR003594">
    <property type="entry name" value="HATPase_dom"/>
</dbReference>
<dbReference type="AlphaFoldDB" id="A0A1M5IWI1"/>
<evidence type="ECO:0000256" key="9">
    <source>
        <dbReference type="ARBA" id="ARBA00022741"/>
    </source>
</evidence>
<keyword evidence="8 15" id="KW-0812">Transmembrane</keyword>
<dbReference type="InterPro" id="IPR041610">
    <property type="entry name" value="ArlS_N"/>
</dbReference>
<keyword evidence="11" id="KW-0067">ATP-binding</keyword>
<evidence type="ECO:0000256" key="14">
    <source>
        <dbReference type="ARBA" id="ARBA00023136"/>
    </source>
</evidence>
<evidence type="ECO:0000256" key="8">
    <source>
        <dbReference type="ARBA" id="ARBA00022692"/>
    </source>
</evidence>
<dbReference type="InterPro" id="IPR004358">
    <property type="entry name" value="Sig_transdc_His_kin-like_C"/>
</dbReference>
<dbReference type="InterPro" id="IPR036890">
    <property type="entry name" value="HATPase_C_sf"/>
</dbReference>
<evidence type="ECO:0000313" key="19">
    <source>
        <dbReference type="Proteomes" id="UP000183988"/>
    </source>
</evidence>
<dbReference type="EMBL" id="FQVW01000026">
    <property type="protein sequence ID" value="SHG32611.1"/>
    <property type="molecule type" value="Genomic_DNA"/>
</dbReference>
<dbReference type="PANTHER" id="PTHR45528">
    <property type="entry name" value="SENSOR HISTIDINE KINASE CPXA"/>
    <property type="match status" value="1"/>
</dbReference>
<dbReference type="InterPro" id="IPR003660">
    <property type="entry name" value="HAMP_dom"/>
</dbReference>
<dbReference type="Gene3D" id="6.10.340.10">
    <property type="match status" value="1"/>
</dbReference>
<dbReference type="Pfam" id="PF18719">
    <property type="entry name" value="ArlS_N"/>
    <property type="match status" value="1"/>
</dbReference>
<keyword evidence="9" id="KW-0547">Nucleotide-binding</keyword>
<feature type="transmembrane region" description="Helical" evidence="15">
    <location>
        <begin position="12"/>
        <end position="30"/>
    </location>
</feature>
<dbReference type="GO" id="GO:0000155">
    <property type="term" value="F:phosphorelay sensor kinase activity"/>
    <property type="evidence" value="ECO:0007669"/>
    <property type="project" value="InterPro"/>
</dbReference>
<evidence type="ECO:0000256" key="15">
    <source>
        <dbReference type="SAM" id="Phobius"/>
    </source>
</evidence>
<protein>
    <recommendedName>
        <fullName evidence="4">Signal transduction histidine-protein kinase ArlS</fullName>
        <ecNumber evidence="3">2.7.13.3</ecNumber>
    </recommendedName>
</protein>
<evidence type="ECO:0000256" key="5">
    <source>
        <dbReference type="ARBA" id="ARBA00022475"/>
    </source>
</evidence>
<evidence type="ECO:0000256" key="3">
    <source>
        <dbReference type="ARBA" id="ARBA00012438"/>
    </source>
</evidence>
<feature type="domain" description="HAMP" evidence="17">
    <location>
        <begin position="174"/>
        <end position="228"/>
    </location>
</feature>
<evidence type="ECO:0000256" key="6">
    <source>
        <dbReference type="ARBA" id="ARBA00022553"/>
    </source>
</evidence>
<dbReference type="RefSeq" id="WP_072890903.1">
    <property type="nucleotide sequence ID" value="NZ_FQVW01000026.1"/>
</dbReference>
<evidence type="ECO:0000256" key="7">
    <source>
        <dbReference type="ARBA" id="ARBA00022679"/>
    </source>
</evidence>
<dbReference type="SUPFAM" id="SSF55874">
    <property type="entry name" value="ATPase domain of HSP90 chaperone/DNA topoisomerase II/histidine kinase"/>
    <property type="match status" value="1"/>
</dbReference>
<comment type="subcellular location">
    <subcellularLocation>
        <location evidence="2">Cell membrane</location>
        <topology evidence="2">Multi-pass membrane protein</topology>
    </subcellularLocation>
</comment>
<feature type="domain" description="Histidine kinase" evidence="16">
    <location>
        <begin position="236"/>
        <end position="444"/>
    </location>
</feature>
<dbReference type="SUPFAM" id="SSF47384">
    <property type="entry name" value="Homodimeric domain of signal transducing histidine kinase"/>
    <property type="match status" value="1"/>
</dbReference>
<keyword evidence="14 15" id="KW-0472">Membrane</keyword>
<dbReference type="PROSITE" id="PS50885">
    <property type="entry name" value="HAMP"/>
    <property type="match status" value="1"/>
</dbReference>
<keyword evidence="10 18" id="KW-0418">Kinase</keyword>
<dbReference type="STRING" id="930117.SAMN05216225_102639"/>
<dbReference type="PANTHER" id="PTHR45528:SF1">
    <property type="entry name" value="SENSOR HISTIDINE KINASE CPXA"/>
    <property type="match status" value="1"/>
</dbReference>